<protein>
    <submittedName>
        <fullName evidence="5">Endonuclease/exonuclease/phosphatase</fullName>
    </submittedName>
</protein>
<reference evidence="5 6" key="1">
    <citation type="journal article" date="2018" name="Mol. Plant">
        <title>The genome of Artemisia annua provides insight into the evolution of Asteraceae family and artemisinin biosynthesis.</title>
        <authorList>
            <person name="Shen Q."/>
            <person name="Zhang L."/>
            <person name="Liao Z."/>
            <person name="Wang S."/>
            <person name="Yan T."/>
            <person name="Shi P."/>
            <person name="Liu M."/>
            <person name="Fu X."/>
            <person name="Pan Q."/>
            <person name="Wang Y."/>
            <person name="Lv Z."/>
            <person name="Lu X."/>
            <person name="Zhang F."/>
            <person name="Jiang W."/>
            <person name="Ma Y."/>
            <person name="Chen M."/>
            <person name="Hao X."/>
            <person name="Li L."/>
            <person name="Tang Y."/>
            <person name="Lv G."/>
            <person name="Zhou Y."/>
            <person name="Sun X."/>
            <person name="Brodelius P.E."/>
            <person name="Rose J.K.C."/>
            <person name="Tang K."/>
        </authorList>
    </citation>
    <scope>NUCLEOTIDE SEQUENCE [LARGE SCALE GENOMIC DNA]</scope>
    <source>
        <strain evidence="6">cv. Huhao1</strain>
        <tissue evidence="5">Leaf</tissue>
    </source>
</reference>
<dbReference type="GO" id="GO:0003906">
    <property type="term" value="F:DNA-(apurinic or apyrimidinic site) endonuclease activity"/>
    <property type="evidence" value="ECO:0007669"/>
    <property type="project" value="TreeGrafter"/>
</dbReference>
<keyword evidence="5" id="KW-0540">Nuclease</keyword>
<dbReference type="OrthoDB" id="1881450at2759"/>
<dbReference type="EMBL" id="PKPP01015610">
    <property type="protein sequence ID" value="PWA38459.1"/>
    <property type="molecule type" value="Genomic_DNA"/>
</dbReference>
<gene>
    <name evidence="5" type="ORF">CTI12_AA581030</name>
</gene>
<evidence type="ECO:0000256" key="4">
    <source>
        <dbReference type="ARBA" id="ARBA00022842"/>
    </source>
</evidence>
<evidence type="ECO:0000256" key="2">
    <source>
        <dbReference type="ARBA" id="ARBA00022723"/>
    </source>
</evidence>
<keyword evidence="5" id="KW-0269">Exonuclease</keyword>
<dbReference type="InterPro" id="IPR004808">
    <property type="entry name" value="AP_endonuc_1"/>
</dbReference>
<evidence type="ECO:0000256" key="1">
    <source>
        <dbReference type="ARBA" id="ARBA00001946"/>
    </source>
</evidence>
<dbReference type="SUPFAM" id="SSF56219">
    <property type="entry name" value="DNase I-like"/>
    <property type="match status" value="1"/>
</dbReference>
<sequence>MVKIISLNVSGLGTDDKVNWVKEIGEGEKPCVVGLQETKLKEVDETFVKRMWYENNFGFAQLNSDGRSGGIMTIWDSNIFEGTHAAGEDGFLAVVGKWKGVEGLVGLLNIYGPRDEYQRLQLWNKLGNLLGMRDVMWCIFGDFNENAVETTDHIMVRCSYASAVWSKICLWWNIGRFNGSSLSDILSSYGLVSSKLESVWQAVIWSSFYLIWKARNSKVFRSKEMVVADMFFEIQFEFMAGL</sequence>
<dbReference type="InterPro" id="IPR036691">
    <property type="entry name" value="Endo/exonu/phosph_ase_sf"/>
</dbReference>
<keyword evidence="2" id="KW-0479">Metal-binding</keyword>
<dbReference type="GO" id="GO:0008081">
    <property type="term" value="F:phosphoric diester hydrolase activity"/>
    <property type="evidence" value="ECO:0007669"/>
    <property type="project" value="TreeGrafter"/>
</dbReference>
<dbReference type="GO" id="GO:0008311">
    <property type="term" value="F:double-stranded DNA 3'-5' DNA exonuclease activity"/>
    <property type="evidence" value="ECO:0007669"/>
    <property type="project" value="TreeGrafter"/>
</dbReference>
<dbReference type="GO" id="GO:0005634">
    <property type="term" value="C:nucleus"/>
    <property type="evidence" value="ECO:0007669"/>
    <property type="project" value="TreeGrafter"/>
</dbReference>
<dbReference type="Gene3D" id="3.60.10.10">
    <property type="entry name" value="Endonuclease/exonuclease/phosphatase"/>
    <property type="match status" value="1"/>
</dbReference>
<comment type="cofactor">
    <cofactor evidence="1">
        <name>Mg(2+)</name>
        <dbReference type="ChEBI" id="CHEBI:18420"/>
    </cofactor>
</comment>
<dbReference type="GO" id="GO:0006284">
    <property type="term" value="P:base-excision repair"/>
    <property type="evidence" value="ECO:0007669"/>
    <property type="project" value="TreeGrafter"/>
</dbReference>
<keyword evidence="4" id="KW-0460">Magnesium</keyword>
<keyword evidence="5" id="KW-0255">Endonuclease</keyword>
<dbReference type="PANTHER" id="PTHR22748">
    <property type="entry name" value="AP ENDONUCLEASE"/>
    <property type="match status" value="1"/>
</dbReference>
<evidence type="ECO:0000313" key="6">
    <source>
        <dbReference type="Proteomes" id="UP000245207"/>
    </source>
</evidence>
<evidence type="ECO:0000313" key="5">
    <source>
        <dbReference type="EMBL" id="PWA38459.1"/>
    </source>
</evidence>
<dbReference type="AlphaFoldDB" id="A0A2U1KNY1"/>
<organism evidence="5 6">
    <name type="scientific">Artemisia annua</name>
    <name type="common">Sweet wormwood</name>
    <dbReference type="NCBI Taxonomy" id="35608"/>
    <lineage>
        <taxon>Eukaryota</taxon>
        <taxon>Viridiplantae</taxon>
        <taxon>Streptophyta</taxon>
        <taxon>Embryophyta</taxon>
        <taxon>Tracheophyta</taxon>
        <taxon>Spermatophyta</taxon>
        <taxon>Magnoliopsida</taxon>
        <taxon>eudicotyledons</taxon>
        <taxon>Gunneridae</taxon>
        <taxon>Pentapetalae</taxon>
        <taxon>asterids</taxon>
        <taxon>campanulids</taxon>
        <taxon>Asterales</taxon>
        <taxon>Asteraceae</taxon>
        <taxon>Asteroideae</taxon>
        <taxon>Anthemideae</taxon>
        <taxon>Artemisiinae</taxon>
        <taxon>Artemisia</taxon>
    </lineage>
</organism>
<name>A0A2U1KNY1_ARTAN</name>
<accession>A0A2U1KNY1</accession>
<proteinExistence type="predicted"/>
<keyword evidence="3" id="KW-0378">Hydrolase</keyword>
<evidence type="ECO:0000256" key="3">
    <source>
        <dbReference type="ARBA" id="ARBA00022801"/>
    </source>
</evidence>
<keyword evidence="6" id="KW-1185">Reference proteome</keyword>
<comment type="caution">
    <text evidence="5">The sequence shown here is derived from an EMBL/GenBank/DDBJ whole genome shotgun (WGS) entry which is preliminary data.</text>
</comment>
<dbReference type="GO" id="GO:0046872">
    <property type="term" value="F:metal ion binding"/>
    <property type="evidence" value="ECO:0007669"/>
    <property type="project" value="UniProtKB-KW"/>
</dbReference>
<dbReference type="PANTHER" id="PTHR22748:SF11">
    <property type="entry name" value="OS07G0184032 PROTEIN"/>
    <property type="match status" value="1"/>
</dbReference>
<dbReference type="Proteomes" id="UP000245207">
    <property type="component" value="Unassembled WGS sequence"/>
</dbReference>